<dbReference type="InterPro" id="IPR000792">
    <property type="entry name" value="Tscrpt_reg_LuxR_C"/>
</dbReference>
<accession>A0ABR6FGD6</accession>
<dbReference type="Gene3D" id="1.10.3210.10">
    <property type="entry name" value="Hypothetical protein af1432"/>
    <property type="match status" value="2"/>
</dbReference>
<dbReference type="SUPFAM" id="SSF109604">
    <property type="entry name" value="HD-domain/PDEase-like"/>
    <property type="match status" value="1"/>
</dbReference>
<dbReference type="CDD" id="cd06170">
    <property type="entry name" value="LuxR_C_like"/>
    <property type="match status" value="1"/>
</dbReference>
<organism evidence="3 4">
    <name type="scientific">Paraburkholderia silvatlantica</name>
    <dbReference type="NCBI Taxonomy" id="321895"/>
    <lineage>
        <taxon>Bacteria</taxon>
        <taxon>Pseudomonadati</taxon>
        <taxon>Pseudomonadota</taxon>
        <taxon>Betaproteobacteria</taxon>
        <taxon>Burkholderiales</taxon>
        <taxon>Burkholderiaceae</taxon>
        <taxon>Paraburkholderia</taxon>
    </lineage>
</organism>
<feature type="domain" description="HTH luxR-type" evidence="1">
    <location>
        <begin position="408"/>
        <end position="473"/>
    </location>
</feature>
<evidence type="ECO:0000313" key="4">
    <source>
        <dbReference type="Proteomes" id="UP000533533"/>
    </source>
</evidence>
<dbReference type="InterPro" id="IPR016032">
    <property type="entry name" value="Sig_transdc_resp-reg_C-effctor"/>
</dbReference>
<dbReference type="SUPFAM" id="SSF46894">
    <property type="entry name" value="C-terminal effector domain of the bipartite response regulators"/>
    <property type="match status" value="1"/>
</dbReference>
<comment type="caution">
    <text evidence="3">The sequence shown here is derived from an EMBL/GenBank/DDBJ whole genome shotgun (WGS) entry which is preliminary data.</text>
</comment>
<dbReference type="PROSITE" id="PS51832">
    <property type="entry name" value="HD_GYP"/>
    <property type="match status" value="1"/>
</dbReference>
<sequence>MKALAFVGDLSMGQPTDHSLRTAWLAAQLARAAGERDMSVATAVEAALLRWSGCTANAPGFSDALGDDVAARAAMLAQRKDWAKSLDPLGVRDALIPLAQIHCEVSGEVARILRLSAETEAALRHIFETWDGNGLPDGLSGTSVPRAVLMVALASDLEIFSRVYGLPRALALIEEQSGMRYPRELALLVTDRATDWLDRLALLEPATLADAIVTPHMQETTSVELIADVIDLKLPWMTGHSRAVASAAAACLARLGGDDPALAQVYQAGLIHGIGRAAVPNAIWNSPGRLSAAEWEKVRLVPYWTARAGKQTGTLAQAAELASHAYERSDGSGYFRGAGEGALSLNARVLSAAVAWVALGQKRPWRDALTATEAASLMRAEADTGRFDREVVEAMLYAGEAPSGSARPRQSAIRLTAREIEVLRFISHGASNKEAARELELSPSTIRTHMESVFRKLECSTRAAATLKASTLGLL</sequence>
<gene>
    <name evidence="3" type="ORF">FHX59_000877</name>
</gene>
<dbReference type="Gene3D" id="1.10.10.10">
    <property type="entry name" value="Winged helix-like DNA-binding domain superfamily/Winged helix DNA-binding domain"/>
    <property type="match status" value="1"/>
</dbReference>
<dbReference type="Proteomes" id="UP000533533">
    <property type="component" value="Unassembled WGS sequence"/>
</dbReference>
<feature type="domain" description="HD-GYP" evidence="2">
    <location>
        <begin position="215"/>
        <end position="411"/>
    </location>
</feature>
<dbReference type="InterPro" id="IPR037522">
    <property type="entry name" value="HD_GYP_dom"/>
</dbReference>
<dbReference type="Pfam" id="PF13487">
    <property type="entry name" value="HD_5"/>
    <property type="match status" value="1"/>
</dbReference>
<name>A0ABR6FGD6_9BURK</name>
<keyword evidence="4" id="KW-1185">Reference proteome</keyword>
<dbReference type="Pfam" id="PF00196">
    <property type="entry name" value="GerE"/>
    <property type="match status" value="1"/>
</dbReference>
<evidence type="ECO:0000313" key="3">
    <source>
        <dbReference type="EMBL" id="MBB2926470.1"/>
    </source>
</evidence>
<proteinExistence type="predicted"/>
<reference evidence="3 4" key="1">
    <citation type="submission" date="2020-08" db="EMBL/GenBank/DDBJ databases">
        <title>Genomic Encyclopedia of Type Strains, Phase IV (KMG-V): Genome sequencing to study the core and pangenomes of soil and plant-associated prokaryotes.</title>
        <authorList>
            <person name="Whitman W."/>
        </authorList>
    </citation>
    <scope>NUCLEOTIDE SEQUENCE [LARGE SCALE GENOMIC DNA]</scope>
    <source>
        <strain evidence="3 4">SRMrh-85</strain>
    </source>
</reference>
<evidence type="ECO:0000259" key="1">
    <source>
        <dbReference type="PROSITE" id="PS50043"/>
    </source>
</evidence>
<dbReference type="PROSITE" id="PS50043">
    <property type="entry name" value="HTH_LUXR_2"/>
    <property type="match status" value="1"/>
</dbReference>
<dbReference type="InterPro" id="IPR052020">
    <property type="entry name" value="Cyclic_di-GMP/3'3'-cGAMP_PDE"/>
</dbReference>
<dbReference type="InterPro" id="IPR036388">
    <property type="entry name" value="WH-like_DNA-bd_sf"/>
</dbReference>
<evidence type="ECO:0000259" key="2">
    <source>
        <dbReference type="PROSITE" id="PS51832"/>
    </source>
</evidence>
<dbReference type="SMART" id="SM00421">
    <property type="entry name" value="HTH_LUXR"/>
    <property type="match status" value="1"/>
</dbReference>
<dbReference type="PRINTS" id="PR00038">
    <property type="entry name" value="HTHLUXR"/>
</dbReference>
<protein>
    <submittedName>
        <fullName evidence="3">HD-GYP domain-containing protein (C-di-GMP phosphodiesterase class II)</fullName>
    </submittedName>
</protein>
<dbReference type="PANTHER" id="PTHR45228">
    <property type="entry name" value="CYCLIC DI-GMP PHOSPHODIESTERASE TM_0186-RELATED"/>
    <property type="match status" value="1"/>
</dbReference>
<dbReference type="EMBL" id="JACHVZ010000002">
    <property type="protein sequence ID" value="MBB2926470.1"/>
    <property type="molecule type" value="Genomic_DNA"/>
</dbReference>